<name>A0A0R0LYR1_9MICR</name>
<dbReference type="OrthoDB" id="2195731at2759"/>
<organism evidence="9 10">
    <name type="scientific">Pseudoloma neurophilia</name>
    <dbReference type="NCBI Taxonomy" id="146866"/>
    <lineage>
        <taxon>Eukaryota</taxon>
        <taxon>Fungi</taxon>
        <taxon>Fungi incertae sedis</taxon>
        <taxon>Microsporidia</taxon>
        <taxon>Pseudoloma</taxon>
    </lineage>
</organism>
<sequence>MITRATNLDEQEQMRLIIIKLRDSARSWCSELMATKEWQISVEEIKNALIKRFSNQTKSVLTLTTFLKKDNPKSREEYQTLLSEATILAEKGLMSLTALAQIIMDKSPDPIKPLLYLAVNESSKWQEFTAKAEGLVTVGFPEKILNQIKTDTPPAKQNKSETFCLWHGNASNHITDKCFKIQKMVRLEKERYGKTRRNKPNKQSTVNQIEEGDDSEEDESKMINFIYSLFILKQKNPFYISGFLDTGDTVEILLDTGADLTVIPRKFVQDKTKLLPYSGTVRSASGHQIKVRGRIDEFSIRVENQQLEVSGIVAEVDWSYIIIGCNELSKSPSLLSTCFHKLSVNEPTRKAIAKLDTDSLQSIIAKFEILFVKDIHQGLPRCNVGTHKIETGDSNPIFCKPDRDLVHYDKIISDEVNKLLKNGLLVTSDSPWNSRIVPVNKPDGSVRMCLDYRPLNSVCQKDNYQMQNIDDILDKL</sequence>
<feature type="non-terminal residue" evidence="9">
    <location>
        <position position="476"/>
    </location>
</feature>
<keyword evidence="3" id="KW-0540">Nuclease</keyword>
<dbReference type="VEuPathDB" id="MicrosporidiaDB:M153_47530003"/>
<accession>A0A0R0LYR1</accession>
<dbReference type="InterPro" id="IPR001995">
    <property type="entry name" value="Peptidase_A2_cat"/>
</dbReference>
<evidence type="ECO:0000259" key="8">
    <source>
        <dbReference type="PROSITE" id="PS50175"/>
    </source>
</evidence>
<dbReference type="AlphaFoldDB" id="A0A0R0LYR1"/>
<dbReference type="InterPro" id="IPR021109">
    <property type="entry name" value="Peptidase_aspartic_dom_sf"/>
</dbReference>
<dbReference type="PROSITE" id="PS50175">
    <property type="entry name" value="ASP_PROT_RETROV"/>
    <property type="match status" value="1"/>
</dbReference>
<evidence type="ECO:0000256" key="7">
    <source>
        <dbReference type="SAM" id="MobiDB-lite"/>
    </source>
</evidence>
<gene>
    <name evidence="9" type="ORF">M153_47530003</name>
</gene>
<dbReference type="GO" id="GO:0016779">
    <property type="term" value="F:nucleotidyltransferase activity"/>
    <property type="evidence" value="ECO:0007669"/>
    <property type="project" value="UniProtKB-KW"/>
</dbReference>
<evidence type="ECO:0000313" key="10">
    <source>
        <dbReference type="Proteomes" id="UP000051530"/>
    </source>
</evidence>
<keyword evidence="5" id="KW-0255">Endonuclease</keyword>
<keyword evidence="1" id="KW-0808">Transferase</keyword>
<dbReference type="Gene3D" id="2.40.70.10">
    <property type="entry name" value="Acid Proteases"/>
    <property type="match status" value="1"/>
</dbReference>
<keyword evidence="2" id="KW-0548">Nucleotidyltransferase</keyword>
<evidence type="ECO:0000256" key="3">
    <source>
        <dbReference type="ARBA" id="ARBA00022722"/>
    </source>
</evidence>
<feature type="region of interest" description="Disordered" evidence="7">
    <location>
        <begin position="192"/>
        <end position="215"/>
    </location>
</feature>
<comment type="caution">
    <text evidence="9">The sequence shown here is derived from an EMBL/GenBank/DDBJ whole genome shotgun (WGS) entry which is preliminary data.</text>
</comment>
<feature type="domain" description="Peptidase A2" evidence="8">
    <location>
        <begin position="250"/>
        <end position="265"/>
    </location>
</feature>
<dbReference type="PANTHER" id="PTHR37984:SF5">
    <property type="entry name" value="PROTEIN NYNRIN-LIKE"/>
    <property type="match status" value="1"/>
</dbReference>
<dbReference type="InterPro" id="IPR043502">
    <property type="entry name" value="DNA/RNA_pol_sf"/>
</dbReference>
<keyword evidence="4" id="KW-0645">Protease</keyword>
<keyword evidence="4" id="KW-0064">Aspartyl protease</keyword>
<evidence type="ECO:0000256" key="5">
    <source>
        <dbReference type="ARBA" id="ARBA00022759"/>
    </source>
</evidence>
<evidence type="ECO:0000256" key="1">
    <source>
        <dbReference type="ARBA" id="ARBA00022679"/>
    </source>
</evidence>
<evidence type="ECO:0000256" key="6">
    <source>
        <dbReference type="ARBA" id="ARBA00022801"/>
    </source>
</evidence>
<dbReference type="CDD" id="cd00303">
    <property type="entry name" value="retropepsin_like"/>
    <property type="match status" value="1"/>
</dbReference>
<dbReference type="Gene3D" id="3.10.10.10">
    <property type="entry name" value="HIV Type 1 Reverse Transcriptase, subunit A, domain 1"/>
    <property type="match status" value="1"/>
</dbReference>
<dbReference type="InterPro" id="IPR050951">
    <property type="entry name" value="Retrovirus_Pol_polyprotein"/>
</dbReference>
<dbReference type="Proteomes" id="UP000051530">
    <property type="component" value="Unassembled WGS sequence"/>
</dbReference>
<proteinExistence type="predicted"/>
<protein>
    <submittedName>
        <fullName evidence="9">Putative transposable element</fullName>
    </submittedName>
</protein>
<dbReference type="GO" id="GO:0006508">
    <property type="term" value="P:proteolysis"/>
    <property type="evidence" value="ECO:0007669"/>
    <property type="project" value="InterPro"/>
</dbReference>
<keyword evidence="10" id="KW-1185">Reference proteome</keyword>
<dbReference type="Pfam" id="PF13975">
    <property type="entry name" value="gag-asp_proteas"/>
    <property type="match status" value="1"/>
</dbReference>
<dbReference type="GO" id="GO:0004519">
    <property type="term" value="F:endonuclease activity"/>
    <property type="evidence" value="ECO:0007669"/>
    <property type="project" value="UniProtKB-KW"/>
</dbReference>
<reference evidence="9 10" key="1">
    <citation type="submission" date="2015-07" db="EMBL/GenBank/DDBJ databases">
        <title>The genome of Pseudoloma neurophilia, a relevant intracellular parasite of the zebrafish.</title>
        <authorList>
            <person name="Ndikumana S."/>
            <person name="Pelin A."/>
            <person name="Sanders J."/>
            <person name="Corradi N."/>
        </authorList>
    </citation>
    <scope>NUCLEOTIDE SEQUENCE [LARGE SCALE GENOMIC DNA]</scope>
    <source>
        <strain evidence="9 10">MK1</strain>
    </source>
</reference>
<evidence type="ECO:0000313" key="9">
    <source>
        <dbReference type="EMBL" id="KRH92542.1"/>
    </source>
</evidence>
<dbReference type="GO" id="GO:0004190">
    <property type="term" value="F:aspartic-type endopeptidase activity"/>
    <property type="evidence" value="ECO:0007669"/>
    <property type="project" value="UniProtKB-KW"/>
</dbReference>
<dbReference type="SUPFAM" id="SSF56672">
    <property type="entry name" value="DNA/RNA polymerases"/>
    <property type="match status" value="1"/>
</dbReference>
<dbReference type="SUPFAM" id="SSF50630">
    <property type="entry name" value="Acid proteases"/>
    <property type="match status" value="1"/>
</dbReference>
<evidence type="ECO:0000256" key="2">
    <source>
        <dbReference type="ARBA" id="ARBA00022695"/>
    </source>
</evidence>
<dbReference type="PANTHER" id="PTHR37984">
    <property type="entry name" value="PROTEIN CBG26694"/>
    <property type="match status" value="1"/>
</dbReference>
<evidence type="ECO:0000256" key="4">
    <source>
        <dbReference type="ARBA" id="ARBA00022750"/>
    </source>
</evidence>
<dbReference type="InterPro" id="IPR001969">
    <property type="entry name" value="Aspartic_peptidase_AS"/>
</dbReference>
<dbReference type="EMBL" id="LGUB01000847">
    <property type="protein sequence ID" value="KRH92542.1"/>
    <property type="molecule type" value="Genomic_DNA"/>
</dbReference>
<keyword evidence="6" id="KW-0378">Hydrolase</keyword>
<dbReference type="PROSITE" id="PS00141">
    <property type="entry name" value="ASP_PROTEASE"/>
    <property type="match status" value="1"/>
</dbReference>